<reference evidence="1" key="2">
    <citation type="journal article" date="2015" name="Data Brief">
        <title>Shoot transcriptome of the giant reed, Arundo donax.</title>
        <authorList>
            <person name="Barrero R.A."/>
            <person name="Guerrero F.D."/>
            <person name="Moolhuijzen P."/>
            <person name="Goolsby J.A."/>
            <person name="Tidwell J."/>
            <person name="Bellgard S.E."/>
            <person name="Bellgard M.I."/>
        </authorList>
    </citation>
    <scope>NUCLEOTIDE SEQUENCE</scope>
    <source>
        <tissue evidence="1">Shoot tissue taken approximately 20 cm above the soil surface</tissue>
    </source>
</reference>
<reference evidence="1" key="1">
    <citation type="submission" date="2014-09" db="EMBL/GenBank/DDBJ databases">
        <authorList>
            <person name="Magalhaes I.L.F."/>
            <person name="Oliveira U."/>
            <person name="Santos F.R."/>
            <person name="Vidigal T.H.D.A."/>
            <person name="Brescovit A.D."/>
            <person name="Santos A.J."/>
        </authorList>
    </citation>
    <scope>NUCLEOTIDE SEQUENCE</scope>
    <source>
        <tissue evidence="1">Shoot tissue taken approximately 20 cm above the soil surface</tissue>
    </source>
</reference>
<accession>A0A0A9AL10</accession>
<evidence type="ECO:0000313" key="1">
    <source>
        <dbReference type="EMBL" id="JAD50543.1"/>
    </source>
</evidence>
<sequence length="61" mass="6878">MSTLIDLVPKKVTSEMNEILEKEFTEEEIHDALFQMDPSKSLGIDGFIVGFFSETLDLGKI</sequence>
<name>A0A0A9AL10_ARUDO</name>
<dbReference type="AlphaFoldDB" id="A0A0A9AL10"/>
<proteinExistence type="predicted"/>
<protein>
    <submittedName>
        <fullName evidence="1">Uncharacterized protein</fullName>
    </submittedName>
</protein>
<organism evidence="1">
    <name type="scientific">Arundo donax</name>
    <name type="common">Giant reed</name>
    <name type="synonym">Donax arundinaceus</name>
    <dbReference type="NCBI Taxonomy" id="35708"/>
    <lineage>
        <taxon>Eukaryota</taxon>
        <taxon>Viridiplantae</taxon>
        <taxon>Streptophyta</taxon>
        <taxon>Embryophyta</taxon>
        <taxon>Tracheophyta</taxon>
        <taxon>Spermatophyta</taxon>
        <taxon>Magnoliopsida</taxon>
        <taxon>Liliopsida</taxon>
        <taxon>Poales</taxon>
        <taxon>Poaceae</taxon>
        <taxon>PACMAD clade</taxon>
        <taxon>Arundinoideae</taxon>
        <taxon>Arundineae</taxon>
        <taxon>Arundo</taxon>
    </lineage>
</organism>
<dbReference type="EMBL" id="GBRH01247352">
    <property type="protein sequence ID" value="JAD50543.1"/>
    <property type="molecule type" value="Transcribed_RNA"/>
</dbReference>